<evidence type="ECO:0000256" key="2">
    <source>
        <dbReference type="ARBA" id="ARBA00022896"/>
    </source>
</evidence>
<keyword evidence="3" id="KW-0408">Iron</keyword>
<name>A0ABQ8ZJ65_9ROSI</name>
<dbReference type="InterPro" id="IPR027443">
    <property type="entry name" value="IPNS-like_sf"/>
</dbReference>
<organism evidence="5 6">
    <name type="scientific">Salix suchowensis</name>
    <dbReference type="NCBI Taxonomy" id="1278906"/>
    <lineage>
        <taxon>Eukaryota</taxon>
        <taxon>Viridiplantae</taxon>
        <taxon>Streptophyta</taxon>
        <taxon>Embryophyta</taxon>
        <taxon>Tracheophyta</taxon>
        <taxon>Spermatophyta</taxon>
        <taxon>Magnoliopsida</taxon>
        <taxon>eudicotyledons</taxon>
        <taxon>Gunneridae</taxon>
        <taxon>Pentapetalae</taxon>
        <taxon>rosids</taxon>
        <taxon>fabids</taxon>
        <taxon>Malpighiales</taxon>
        <taxon>Salicaceae</taxon>
        <taxon>Saliceae</taxon>
        <taxon>Salix</taxon>
    </lineage>
</organism>
<dbReference type="Pfam" id="PF14226">
    <property type="entry name" value="DIOX_N"/>
    <property type="match status" value="1"/>
</dbReference>
<feature type="domain" description="Non-haem dioxygenase N-terminal" evidence="4">
    <location>
        <begin position="52"/>
        <end position="118"/>
    </location>
</feature>
<evidence type="ECO:0000256" key="1">
    <source>
        <dbReference type="ARBA" id="ARBA00022723"/>
    </source>
</evidence>
<accession>A0ABQ8ZJ65</accession>
<dbReference type="Proteomes" id="UP001141253">
    <property type="component" value="Chromosome 16"/>
</dbReference>
<keyword evidence="1" id="KW-0479">Metal-binding</keyword>
<dbReference type="PANTHER" id="PTHR47991">
    <property type="entry name" value="OXOGLUTARATE/IRON-DEPENDENT DIOXYGENASE"/>
    <property type="match status" value="1"/>
</dbReference>
<comment type="caution">
    <text evidence="5">The sequence shown here is derived from an EMBL/GenBank/DDBJ whole genome shotgun (WGS) entry which is preliminary data.</text>
</comment>
<reference evidence="5" key="1">
    <citation type="submission" date="2022-10" db="EMBL/GenBank/DDBJ databases">
        <authorList>
            <person name="Hyden B.L."/>
            <person name="Feng K."/>
            <person name="Yates T."/>
            <person name="Jawdy S."/>
            <person name="Smart L.B."/>
            <person name="Muchero W."/>
        </authorList>
    </citation>
    <scope>NUCLEOTIDE SEQUENCE</scope>
    <source>
        <tissue evidence="5">Shoot tip</tissue>
    </source>
</reference>
<evidence type="ECO:0000256" key="3">
    <source>
        <dbReference type="ARBA" id="ARBA00023004"/>
    </source>
</evidence>
<dbReference type="Gene3D" id="2.60.120.330">
    <property type="entry name" value="B-lactam Antibiotic, Isopenicillin N Synthase, Chain"/>
    <property type="match status" value="1"/>
</dbReference>
<sequence>MEPVSLGKSLAVPCVQDLAKEISPTTVPARYLRLDQEPPIIINNDAASLPKIPVIDMQRLISDELELDKMDRACREWGFFQLINHGVDDSLVDKVKVGIQEFFNLPNGRKKQVLAKTRRDGGIRTSFCCV</sequence>
<protein>
    <recommendedName>
        <fullName evidence="4">Non-haem dioxygenase N-terminal domain-containing protein</fullName>
    </recommendedName>
</protein>
<keyword evidence="2" id="KW-0847">Vitamin C</keyword>
<dbReference type="EMBL" id="JAPFFI010000027">
    <property type="protein sequence ID" value="KAJ6301919.1"/>
    <property type="molecule type" value="Genomic_DNA"/>
</dbReference>
<dbReference type="SUPFAM" id="SSF51197">
    <property type="entry name" value="Clavaminate synthase-like"/>
    <property type="match status" value="1"/>
</dbReference>
<gene>
    <name evidence="5" type="ORF">OIU77_016097</name>
</gene>
<evidence type="ECO:0000313" key="6">
    <source>
        <dbReference type="Proteomes" id="UP001141253"/>
    </source>
</evidence>
<dbReference type="InterPro" id="IPR050295">
    <property type="entry name" value="Plant_2OG-oxidoreductases"/>
</dbReference>
<proteinExistence type="predicted"/>
<evidence type="ECO:0000313" key="5">
    <source>
        <dbReference type="EMBL" id="KAJ6301919.1"/>
    </source>
</evidence>
<dbReference type="InterPro" id="IPR026992">
    <property type="entry name" value="DIOX_N"/>
</dbReference>
<evidence type="ECO:0000259" key="4">
    <source>
        <dbReference type="Pfam" id="PF14226"/>
    </source>
</evidence>
<reference evidence="5" key="2">
    <citation type="journal article" date="2023" name="Int. J. Mol. Sci.">
        <title>De Novo Assembly and Annotation of 11 Diverse Shrub Willow (Salix) Genomes Reveals Novel Gene Organization in Sex-Linked Regions.</title>
        <authorList>
            <person name="Hyden B."/>
            <person name="Feng K."/>
            <person name="Yates T.B."/>
            <person name="Jawdy S."/>
            <person name="Cereghino C."/>
            <person name="Smart L.B."/>
            <person name="Muchero W."/>
        </authorList>
    </citation>
    <scope>NUCLEOTIDE SEQUENCE</scope>
    <source>
        <tissue evidence="5">Shoot tip</tissue>
    </source>
</reference>
<keyword evidence="6" id="KW-1185">Reference proteome</keyword>